<evidence type="ECO:0000313" key="1">
    <source>
        <dbReference type="EMBL" id="WDE03007.1"/>
    </source>
</evidence>
<gene>
    <name evidence="1" type="ORF">SG34_016355</name>
</gene>
<organism evidence="1 2">
    <name type="scientific">Thalassomonas viridans</name>
    <dbReference type="NCBI Taxonomy" id="137584"/>
    <lineage>
        <taxon>Bacteria</taxon>
        <taxon>Pseudomonadati</taxon>
        <taxon>Pseudomonadota</taxon>
        <taxon>Gammaproteobacteria</taxon>
        <taxon>Alteromonadales</taxon>
        <taxon>Colwelliaceae</taxon>
        <taxon>Thalassomonas</taxon>
    </lineage>
</organism>
<dbReference type="GO" id="GO:0003676">
    <property type="term" value="F:nucleic acid binding"/>
    <property type="evidence" value="ECO:0007669"/>
    <property type="project" value="InterPro"/>
</dbReference>
<protein>
    <recommendedName>
        <fullName evidence="3">Integrase catalytic domain-containing protein</fullName>
    </recommendedName>
</protein>
<accession>A0AAE9YYQ1</accession>
<reference evidence="1 2" key="1">
    <citation type="journal article" date="2015" name="Genome Announc.">
        <title>Draft Genome Sequences of Marine Isolates of Thalassomonas viridans and Thalassomonas actiniarum.</title>
        <authorList>
            <person name="Olonade I."/>
            <person name="van Zyl L.J."/>
            <person name="Trindade M."/>
        </authorList>
    </citation>
    <scope>NUCLEOTIDE SEQUENCE [LARGE SCALE GENOMIC DNA]</scope>
    <source>
        <strain evidence="1 2">XOM25</strain>
    </source>
</reference>
<dbReference type="KEGG" id="tvd:SG34_016355"/>
<dbReference type="InterPro" id="IPR036397">
    <property type="entry name" value="RNaseH_sf"/>
</dbReference>
<keyword evidence="2" id="KW-1185">Reference proteome</keyword>
<name>A0AAE9YYQ1_9GAMM</name>
<evidence type="ECO:0008006" key="3">
    <source>
        <dbReference type="Google" id="ProtNLM"/>
    </source>
</evidence>
<reference evidence="1 2" key="2">
    <citation type="journal article" date="2022" name="Mar. Drugs">
        <title>Bioassay-Guided Fractionation Leads to the Detection of Cholic Acid Generated by the Rare Thalassomonas sp.</title>
        <authorList>
            <person name="Pheiffer F."/>
            <person name="Schneider Y.K."/>
            <person name="Hansen E.H."/>
            <person name="Andersen J.H."/>
            <person name="Isaksson J."/>
            <person name="Busche T."/>
            <person name="R C."/>
            <person name="Kalinowski J."/>
            <person name="Zyl L.V."/>
            <person name="Trindade M."/>
        </authorList>
    </citation>
    <scope>NUCLEOTIDE SEQUENCE [LARGE SCALE GENOMIC DNA]</scope>
    <source>
        <strain evidence="1 2">XOM25</strain>
    </source>
</reference>
<evidence type="ECO:0000313" key="2">
    <source>
        <dbReference type="Proteomes" id="UP000032352"/>
    </source>
</evidence>
<dbReference type="Gene3D" id="3.30.420.10">
    <property type="entry name" value="Ribonuclease H-like superfamily/Ribonuclease H"/>
    <property type="match status" value="1"/>
</dbReference>
<dbReference type="InterPro" id="IPR012337">
    <property type="entry name" value="RNaseH-like_sf"/>
</dbReference>
<sequence>MSLEVSGCIRPLQATWSKGATGVVTQIKAIEQALPFSLKGFDCDNGSEFLNYHLLRYFQEHPEGIQFTRSRPYKKNDNAHVEQKNWTHVRQLFGYDRFDDKSLINKMNGLYEKEWSLFQNYFCPTMKLKEKTRKNSRYQKKYFTPQTPYQRLLDSNHIDEKTKVKLKTQYKLLDPFQLKARIERKLKAIFKLVSVTQDVRLRIWLSATFYYESTRFAKICRNPGKNFQAETIQS</sequence>
<proteinExistence type="predicted"/>
<dbReference type="Proteomes" id="UP000032352">
    <property type="component" value="Chromosome"/>
</dbReference>
<dbReference type="RefSeq" id="WP_274038300.1">
    <property type="nucleotide sequence ID" value="NZ_CP059733.1"/>
</dbReference>
<dbReference type="EMBL" id="CP059733">
    <property type="protein sequence ID" value="WDE03007.1"/>
    <property type="molecule type" value="Genomic_DNA"/>
</dbReference>
<dbReference type="AlphaFoldDB" id="A0AAE9YYQ1"/>
<dbReference type="SUPFAM" id="SSF53098">
    <property type="entry name" value="Ribonuclease H-like"/>
    <property type="match status" value="1"/>
</dbReference>